<organism evidence="5 7">
    <name type="scientific">Legionella moravica</name>
    <dbReference type="NCBI Taxonomy" id="39962"/>
    <lineage>
        <taxon>Bacteria</taxon>
        <taxon>Pseudomonadati</taxon>
        <taxon>Pseudomonadota</taxon>
        <taxon>Gammaproteobacteria</taxon>
        <taxon>Legionellales</taxon>
        <taxon>Legionellaceae</taxon>
        <taxon>Legionella</taxon>
    </lineage>
</organism>
<evidence type="ECO:0000313" key="6">
    <source>
        <dbReference type="Proteomes" id="UP000054985"/>
    </source>
</evidence>
<dbReference type="PROSITE" id="PS51682">
    <property type="entry name" value="SAM_OMT_I"/>
    <property type="match status" value="1"/>
</dbReference>
<keyword evidence="1 5" id="KW-0489">Methyltransferase</keyword>
<dbReference type="GO" id="GO:0008171">
    <property type="term" value="F:O-methyltransferase activity"/>
    <property type="evidence" value="ECO:0007669"/>
    <property type="project" value="InterPro"/>
</dbReference>
<dbReference type="EMBL" id="UGOG01000001">
    <property type="protein sequence ID" value="STX61166.1"/>
    <property type="molecule type" value="Genomic_DNA"/>
</dbReference>
<dbReference type="AlphaFoldDB" id="A0A378JRU6"/>
<reference evidence="4 6" key="1">
    <citation type="submission" date="2015-11" db="EMBL/GenBank/DDBJ databases">
        <title>Genomic analysis of 38 Legionella species identifies large and diverse effector repertoires.</title>
        <authorList>
            <person name="Burstein D."/>
            <person name="Amaro F."/>
            <person name="Zusman T."/>
            <person name="Lifshitz Z."/>
            <person name="Cohen O."/>
            <person name="Gilbert J.A."/>
            <person name="Pupko T."/>
            <person name="Shuman H.A."/>
            <person name="Segal G."/>
        </authorList>
    </citation>
    <scope>NUCLEOTIDE SEQUENCE [LARGE SCALE GENOMIC DNA]</scope>
    <source>
        <strain evidence="4 6">ATCC 43877</strain>
    </source>
</reference>
<dbReference type="InterPro" id="IPR050362">
    <property type="entry name" value="Cation-dep_OMT"/>
</dbReference>
<dbReference type="STRING" id="39962.Lmor_2797"/>
<dbReference type="GO" id="GO:0008757">
    <property type="term" value="F:S-adenosylmethionine-dependent methyltransferase activity"/>
    <property type="evidence" value="ECO:0007669"/>
    <property type="project" value="TreeGrafter"/>
</dbReference>
<dbReference type="RefSeq" id="WP_028384034.1">
    <property type="nucleotide sequence ID" value="NZ_CAAAJG010000064.1"/>
</dbReference>
<sequence length="220" mass="24846">MSDSTINLTPKVYSYLKNNSLREPEILKKLRDETHKIFQERMQISPEQGQFMRLLIEILGAKKTLDIGTFTGYSALAVALSLPDDGKVIACDTNVEWTNMAQYFWKEAKVSHKLDLKLAPALETLDKLLVDGEENTFDFAFIDADKRNYMSYYERSLALLRRGGLIAIDNVLWGGQVADPAIQDSDTVIIRELNAKILMDERVTISMLPVGDGLTLARKN</sequence>
<dbReference type="PANTHER" id="PTHR10509:SF14">
    <property type="entry name" value="CAFFEOYL-COA O-METHYLTRANSFERASE 3-RELATED"/>
    <property type="match status" value="1"/>
</dbReference>
<evidence type="ECO:0000313" key="7">
    <source>
        <dbReference type="Proteomes" id="UP000254040"/>
    </source>
</evidence>
<dbReference type="GO" id="GO:0032259">
    <property type="term" value="P:methylation"/>
    <property type="evidence" value="ECO:0007669"/>
    <property type="project" value="UniProtKB-KW"/>
</dbReference>
<evidence type="ECO:0000256" key="3">
    <source>
        <dbReference type="ARBA" id="ARBA00022691"/>
    </source>
</evidence>
<dbReference type="CDD" id="cd02440">
    <property type="entry name" value="AdoMet_MTases"/>
    <property type="match status" value="1"/>
</dbReference>
<dbReference type="EMBL" id="LNYN01000041">
    <property type="protein sequence ID" value="KTD31190.1"/>
    <property type="molecule type" value="Genomic_DNA"/>
</dbReference>
<evidence type="ECO:0000313" key="5">
    <source>
        <dbReference type="EMBL" id="STX61166.1"/>
    </source>
</evidence>
<dbReference type="Pfam" id="PF01596">
    <property type="entry name" value="Methyltransf_3"/>
    <property type="match status" value="1"/>
</dbReference>
<dbReference type="OrthoDB" id="9799672at2"/>
<accession>A0A378JRU6</accession>
<evidence type="ECO:0000313" key="4">
    <source>
        <dbReference type="EMBL" id="KTD31190.1"/>
    </source>
</evidence>
<keyword evidence="3" id="KW-0949">S-adenosyl-L-methionine</keyword>
<keyword evidence="2 5" id="KW-0808">Transferase</keyword>
<dbReference type="Gene3D" id="3.40.50.150">
    <property type="entry name" value="Vaccinia Virus protein VP39"/>
    <property type="match status" value="1"/>
</dbReference>
<proteinExistence type="predicted"/>
<name>A0A378JRU6_9GAMM</name>
<reference evidence="5 7" key="2">
    <citation type="submission" date="2018-06" db="EMBL/GenBank/DDBJ databases">
        <authorList>
            <consortium name="Pathogen Informatics"/>
            <person name="Doyle S."/>
        </authorList>
    </citation>
    <scope>NUCLEOTIDE SEQUENCE [LARGE SCALE GENOMIC DNA]</scope>
    <source>
        <strain evidence="5 7">NCTC12239</strain>
    </source>
</reference>
<evidence type="ECO:0000256" key="1">
    <source>
        <dbReference type="ARBA" id="ARBA00022603"/>
    </source>
</evidence>
<dbReference type="Proteomes" id="UP000254040">
    <property type="component" value="Unassembled WGS sequence"/>
</dbReference>
<dbReference type="EC" id="2.1.1.-" evidence="5"/>
<dbReference type="InterPro" id="IPR029063">
    <property type="entry name" value="SAM-dependent_MTases_sf"/>
</dbReference>
<keyword evidence="6" id="KW-1185">Reference proteome</keyword>
<dbReference type="InterPro" id="IPR002935">
    <property type="entry name" value="SAM_O-MeTrfase"/>
</dbReference>
<dbReference type="SUPFAM" id="SSF53335">
    <property type="entry name" value="S-adenosyl-L-methionine-dependent methyltransferases"/>
    <property type="match status" value="1"/>
</dbReference>
<dbReference type="PANTHER" id="PTHR10509">
    <property type="entry name" value="O-METHYLTRANSFERASE-RELATED"/>
    <property type="match status" value="1"/>
</dbReference>
<dbReference type="Proteomes" id="UP000054985">
    <property type="component" value="Unassembled WGS sequence"/>
</dbReference>
<evidence type="ECO:0000256" key="2">
    <source>
        <dbReference type="ARBA" id="ARBA00022679"/>
    </source>
</evidence>
<gene>
    <name evidence="4" type="ORF">Lmor_2797</name>
    <name evidence="5" type="ORF">NCTC12239_00069</name>
</gene>
<protein>
    <submittedName>
        <fullName evidence="5">O-methyltransferase</fullName>
        <ecNumber evidence="5">2.1.1.-</ecNumber>
    </submittedName>
</protein>